<evidence type="ECO:0000313" key="2">
    <source>
        <dbReference type="EMBL" id="JAQ16381.1"/>
    </source>
</evidence>
<reference evidence="1" key="2">
    <citation type="submission" date="2014-07" db="EMBL/GenBank/DDBJ databases">
        <authorList>
            <person name="Hull J."/>
        </authorList>
    </citation>
    <scope>NUCLEOTIDE SEQUENCE</scope>
</reference>
<dbReference type="AlphaFoldDB" id="A0A0A9YXC7"/>
<dbReference type="EMBL" id="GBHO01007846">
    <property type="protein sequence ID" value="JAG35758.1"/>
    <property type="molecule type" value="Transcribed_RNA"/>
</dbReference>
<sequence length="125" mass="13664">MESSRRVIMSTNYINEFHAARQTFLIGLAMVIQNYTHPPHHHHVSNDVDDYDAVSVDANSAAAAVAVEMEVGHPSVRAMAAVIGVVAAAAAECNSYEERMSSLDVAVNELIDFVTWLLALLLRLK</sequence>
<accession>A0A0A9YXC7</accession>
<name>A0A0A9YXC7_LYGHE</name>
<organism evidence="1">
    <name type="scientific">Lygus hesperus</name>
    <name type="common">Western plant bug</name>
    <dbReference type="NCBI Taxonomy" id="30085"/>
    <lineage>
        <taxon>Eukaryota</taxon>
        <taxon>Metazoa</taxon>
        <taxon>Ecdysozoa</taxon>
        <taxon>Arthropoda</taxon>
        <taxon>Hexapoda</taxon>
        <taxon>Insecta</taxon>
        <taxon>Pterygota</taxon>
        <taxon>Neoptera</taxon>
        <taxon>Paraneoptera</taxon>
        <taxon>Hemiptera</taxon>
        <taxon>Heteroptera</taxon>
        <taxon>Panheteroptera</taxon>
        <taxon>Cimicomorpha</taxon>
        <taxon>Miridae</taxon>
        <taxon>Mirini</taxon>
        <taxon>Lygus</taxon>
    </lineage>
</organism>
<dbReference type="EMBL" id="GDHC01002248">
    <property type="protein sequence ID" value="JAQ16381.1"/>
    <property type="molecule type" value="Transcribed_RNA"/>
</dbReference>
<gene>
    <name evidence="1" type="primary">pdxJ</name>
    <name evidence="1" type="ORF">CM83_16554</name>
    <name evidence="2" type="ORF">g.94463</name>
</gene>
<evidence type="ECO:0000313" key="1">
    <source>
        <dbReference type="EMBL" id="JAG35758.1"/>
    </source>
</evidence>
<protein>
    <submittedName>
        <fullName evidence="1">Pyridoxine 5'-phosphate synthase</fullName>
    </submittedName>
</protein>
<proteinExistence type="predicted"/>
<reference evidence="2" key="3">
    <citation type="journal article" date="2016" name="Gigascience">
        <title>De novo construction of an expanded transcriptome assembly for the western tarnished plant bug, Lygus hesperus.</title>
        <authorList>
            <person name="Tassone E.E."/>
            <person name="Geib S.M."/>
            <person name="Hall B."/>
            <person name="Fabrick J.A."/>
            <person name="Brent C.S."/>
            <person name="Hull J.J."/>
        </authorList>
    </citation>
    <scope>NUCLEOTIDE SEQUENCE</scope>
</reference>
<reference evidence="1" key="1">
    <citation type="journal article" date="2014" name="PLoS ONE">
        <title>Transcriptome-Based Identification of ABC Transporters in the Western Tarnished Plant Bug Lygus hesperus.</title>
        <authorList>
            <person name="Hull J.J."/>
            <person name="Chaney K."/>
            <person name="Geib S.M."/>
            <person name="Fabrick J.A."/>
            <person name="Brent C.S."/>
            <person name="Walsh D."/>
            <person name="Lavine L.C."/>
        </authorList>
    </citation>
    <scope>NUCLEOTIDE SEQUENCE</scope>
</reference>